<evidence type="ECO:0000313" key="1">
    <source>
        <dbReference type="EMBL" id="KIO10842.1"/>
    </source>
</evidence>
<sequence length="174" mass="19282">MPDLTVINNLEEPIHVAFFITAPTHWKNHLQPNERWTTHLPTLPLYFQVRWVKRTDYDQGTAYVSREFSEGESWEAGATIGLACAAGTASVITGATSLLTGWEGAGMAIAAPLMMAASAGNSVPGGKRYATMGQDAKLCETRVWVPWFEHKEYSVRLVDGGRCVLWDVKENRQV</sequence>
<proteinExistence type="predicted"/>
<dbReference type="HOGENOM" id="CLU_1578730_0_0_1"/>
<dbReference type="Proteomes" id="UP000054217">
    <property type="component" value="Unassembled WGS sequence"/>
</dbReference>
<dbReference type="EMBL" id="KN831951">
    <property type="protein sequence ID" value="KIO10842.1"/>
    <property type="molecule type" value="Genomic_DNA"/>
</dbReference>
<dbReference type="AlphaFoldDB" id="A0A0C3KMP1"/>
<keyword evidence="2" id="KW-1185">Reference proteome</keyword>
<reference evidence="1 2" key="1">
    <citation type="submission" date="2014-04" db="EMBL/GenBank/DDBJ databases">
        <authorList>
            <consortium name="DOE Joint Genome Institute"/>
            <person name="Kuo A."/>
            <person name="Kohler A."/>
            <person name="Costa M.D."/>
            <person name="Nagy L.G."/>
            <person name="Floudas D."/>
            <person name="Copeland A."/>
            <person name="Barry K.W."/>
            <person name="Cichocki N."/>
            <person name="Veneault-Fourrey C."/>
            <person name="LaButti K."/>
            <person name="Lindquist E.A."/>
            <person name="Lipzen A."/>
            <person name="Lundell T."/>
            <person name="Morin E."/>
            <person name="Murat C."/>
            <person name="Sun H."/>
            <person name="Tunlid A."/>
            <person name="Henrissat B."/>
            <person name="Grigoriev I.V."/>
            <person name="Hibbett D.S."/>
            <person name="Martin F."/>
            <person name="Nordberg H.P."/>
            <person name="Cantor M.N."/>
            <person name="Hua S.X."/>
        </authorList>
    </citation>
    <scope>NUCLEOTIDE SEQUENCE [LARGE SCALE GENOMIC DNA]</scope>
    <source>
        <strain evidence="1 2">Marx 270</strain>
    </source>
</reference>
<name>A0A0C3KMP1_PISTI</name>
<evidence type="ECO:0000313" key="2">
    <source>
        <dbReference type="Proteomes" id="UP000054217"/>
    </source>
</evidence>
<gene>
    <name evidence="1" type="ORF">M404DRAFT_128630</name>
</gene>
<dbReference type="OrthoDB" id="2686336at2759"/>
<reference evidence="2" key="2">
    <citation type="submission" date="2015-01" db="EMBL/GenBank/DDBJ databases">
        <title>Evolutionary Origins and Diversification of the Mycorrhizal Mutualists.</title>
        <authorList>
            <consortium name="DOE Joint Genome Institute"/>
            <consortium name="Mycorrhizal Genomics Consortium"/>
            <person name="Kohler A."/>
            <person name="Kuo A."/>
            <person name="Nagy L.G."/>
            <person name="Floudas D."/>
            <person name="Copeland A."/>
            <person name="Barry K.W."/>
            <person name="Cichocki N."/>
            <person name="Veneault-Fourrey C."/>
            <person name="LaButti K."/>
            <person name="Lindquist E.A."/>
            <person name="Lipzen A."/>
            <person name="Lundell T."/>
            <person name="Morin E."/>
            <person name="Murat C."/>
            <person name="Riley R."/>
            <person name="Ohm R."/>
            <person name="Sun H."/>
            <person name="Tunlid A."/>
            <person name="Henrissat B."/>
            <person name="Grigoriev I.V."/>
            <person name="Hibbett D.S."/>
            <person name="Martin F."/>
        </authorList>
    </citation>
    <scope>NUCLEOTIDE SEQUENCE [LARGE SCALE GENOMIC DNA]</scope>
    <source>
        <strain evidence="2">Marx 270</strain>
    </source>
</reference>
<protein>
    <submittedName>
        <fullName evidence="1">Uncharacterized protein</fullName>
    </submittedName>
</protein>
<dbReference type="InParanoid" id="A0A0C3KMP1"/>
<accession>A0A0C3KMP1</accession>
<organism evidence="1 2">
    <name type="scientific">Pisolithus tinctorius Marx 270</name>
    <dbReference type="NCBI Taxonomy" id="870435"/>
    <lineage>
        <taxon>Eukaryota</taxon>
        <taxon>Fungi</taxon>
        <taxon>Dikarya</taxon>
        <taxon>Basidiomycota</taxon>
        <taxon>Agaricomycotina</taxon>
        <taxon>Agaricomycetes</taxon>
        <taxon>Agaricomycetidae</taxon>
        <taxon>Boletales</taxon>
        <taxon>Sclerodermatineae</taxon>
        <taxon>Pisolithaceae</taxon>
        <taxon>Pisolithus</taxon>
    </lineage>
</organism>